<accession>A0A8S4MZ63</accession>
<dbReference type="Proteomes" id="UP000749559">
    <property type="component" value="Unassembled WGS sequence"/>
</dbReference>
<keyword evidence="1" id="KW-0677">Repeat</keyword>
<dbReference type="Gene3D" id="2.120.10.30">
    <property type="entry name" value="TolB, C-terminal domain"/>
    <property type="match status" value="1"/>
</dbReference>
<evidence type="ECO:0000256" key="2">
    <source>
        <dbReference type="PROSITE-ProRule" id="PRU00504"/>
    </source>
</evidence>
<dbReference type="EMBL" id="CAIIXF020000001">
    <property type="protein sequence ID" value="CAH1774112.1"/>
    <property type="molecule type" value="Genomic_DNA"/>
</dbReference>
<dbReference type="InterPro" id="IPR001258">
    <property type="entry name" value="NHL_repeat"/>
</dbReference>
<evidence type="ECO:0000313" key="4">
    <source>
        <dbReference type="Proteomes" id="UP000749559"/>
    </source>
</evidence>
<name>A0A8S4MZ63_OWEFU</name>
<dbReference type="CDD" id="cd05819">
    <property type="entry name" value="NHL"/>
    <property type="match status" value="1"/>
</dbReference>
<feature type="repeat" description="NHL" evidence="2">
    <location>
        <begin position="120"/>
        <end position="160"/>
    </location>
</feature>
<organism evidence="3 4">
    <name type="scientific">Owenia fusiformis</name>
    <name type="common">Polychaete worm</name>
    <dbReference type="NCBI Taxonomy" id="6347"/>
    <lineage>
        <taxon>Eukaryota</taxon>
        <taxon>Metazoa</taxon>
        <taxon>Spiralia</taxon>
        <taxon>Lophotrochozoa</taxon>
        <taxon>Annelida</taxon>
        <taxon>Polychaeta</taxon>
        <taxon>Sedentaria</taxon>
        <taxon>Canalipalpata</taxon>
        <taxon>Sabellida</taxon>
        <taxon>Oweniida</taxon>
        <taxon>Oweniidae</taxon>
        <taxon>Owenia</taxon>
    </lineage>
</organism>
<dbReference type="GO" id="GO:0061630">
    <property type="term" value="F:ubiquitin protein ligase activity"/>
    <property type="evidence" value="ECO:0007669"/>
    <property type="project" value="TreeGrafter"/>
</dbReference>
<dbReference type="PROSITE" id="PS51125">
    <property type="entry name" value="NHL"/>
    <property type="match status" value="1"/>
</dbReference>
<dbReference type="GO" id="GO:0043161">
    <property type="term" value="P:proteasome-mediated ubiquitin-dependent protein catabolic process"/>
    <property type="evidence" value="ECO:0007669"/>
    <property type="project" value="TreeGrafter"/>
</dbReference>
<reference evidence="3" key="1">
    <citation type="submission" date="2022-03" db="EMBL/GenBank/DDBJ databases">
        <authorList>
            <person name="Martin C."/>
        </authorList>
    </citation>
    <scope>NUCLEOTIDE SEQUENCE</scope>
</reference>
<evidence type="ECO:0008006" key="5">
    <source>
        <dbReference type="Google" id="ProtNLM"/>
    </source>
</evidence>
<dbReference type="PANTHER" id="PTHR24104">
    <property type="entry name" value="E3 UBIQUITIN-PROTEIN LIGASE NHLRC1-RELATED"/>
    <property type="match status" value="1"/>
</dbReference>
<protein>
    <recommendedName>
        <fullName evidence="5">Tripartite motif-containing protein 3</fullName>
    </recommendedName>
</protein>
<dbReference type="AlphaFoldDB" id="A0A8S4MZ63"/>
<dbReference type="SUPFAM" id="SSF101898">
    <property type="entry name" value="NHL repeat"/>
    <property type="match status" value="1"/>
</dbReference>
<dbReference type="OrthoDB" id="10039644at2759"/>
<dbReference type="PANTHER" id="PTHR24104:SF59">
    <property type="entry name" value="TRIPARTITE MOTIF-CONTAINING PROTEIN 2-LIKE"/>
    <property type="match status" value="1"/>
</dbReference>
<sequence>MNQWKSIKKYISRSLSVTENNKSNMPKPISGKVVASFETENKFVSSLATMASNDILVTEDYTLNVYKSGGKQGGLLNDRNDKVYPWNVAVFRFVNEHIAMTCCAMKDGINECVKIYNTRGHLLKSFGQNLIHPRGLAVNSHNQFVVTDSESRNVYIYDADGCLLHSIDHIDYNDEKVFQHPLYVAINNSNYDIIVSDCTAGCVKVFDCDGRYRFTYNGKGTLNPRGVCSDKFGNIFITDWHSDSIHMINSQGLFQRCIVTKNDGIEKPQCLVVNETGNLVVGEYTGHIKTFSYLSKMSSV</sequence>
<evidence type="ECO:0000256" key="1">
    <source>
        <dbReference type="ARBA" id="ARBA00022737"/>
    </source>
</evidence>
<dbReference type="InterPro" id="IPR050952">
    <property type="entry name" value="TRIM-NHL_E3_ligases"/>
</dbReference>
<comment type="caution">
    <text evidence="3">The sequence shown here is derived from an EMBL/GenBank/DDBJ whole genome shotgun (WGS) entry which is preliminary data.</text>
</comment>
<keyword evidence="4" id="KW-1185">Reference proteome</keyword>
<evidence type="ECO:0000313" key="3">
    <source>
        <dbReference type="EMBL" id="CAH1774112.1"/>
    </source>
</evidence>
<proteinExistence type="predicted"/>
<gene>
    <name evidence="3" type="ORF">OFUS_LOCUS1632</name>
</gene>
<dbReference type="GO" id="GO:0000209">
    <property type="term" value="P:protein polyubiquitination"/>
    <property type="evidence" value="ECO:0007669"/>
    <property type="project" value="TreeGrafter"/>
</dbReference>
<dbReference type="InterPro" id="IPR011042">
    <property type="entry name" value="6-blade_b-propeller_TolB-like"/>
</dbReference>